<organism evidence="1 2">
    <name type="scientific">Penicillium nordicum</name>
    <dbReference type="NCBI Taxonomy" id="229535"/>
    <lineage>
        <taxon>Eukaryota</taxon>
        <taxon>Fungi</taxon>
        <taxon>Dikarya</taxon>
        <taxon>Ascomycota</taxon>
        <taxon>Pezizomycotina</taxon>
        <taxon>Eurotiomycetes</taxon>
        <taxon>Eurotiomycetidae</taxon>
        <taxon>Eurotiales</taxon>
        <taxon>Aspergillaceae</taxon>
        <taxon>Penicillium</taxon>
    </lineage>
</organism>
<accession>A0A0M9WDP4</accession>
<sequence>MPEAPLWGLRQRSLSLQQLAVSTSEYSCITLSLFSWLPIKDHFTCCGKCHLTICDRTVVSSPSSSFSLLP</sequence>
<proteinExistence type="predicted"/>
<protein>
    <submittedName>
        <fullName evidence="1">Uncharacterized protein</fullName>
    </submittedName>
</protein>
<dbReference type="AlphaFoldDB" id="A0A0M9WDP4"/>
<evidence type="ECO:0000313" key="2">
    <source>
        <dbReference type="Proteomes" id="UP000037696"/>
    </source>
</evidence>
<dbReference type="EMBL" id="LHQQ01000147">
    <property type="protein sequence ID" value="KOS40939.1"/>
    <property type="molecule type" value="Genomic_DNA"/>
</dbReference>
<comment type="caution">
    <text evidence="1">The sequence shown here is derived from an EMBL/GenBank/DDBJ whole genome shotgun (WGS) entry which is preliminary data.</text>
</comment>
<gene>
    <name evidence="1" type="ORF">ACN38_g8194</name>
</gene>
<dbReference type="Proteomes" id="UP000037696">
    <property type="component" value="Unassembled WGS sequence"/>
</dbReference>
<keyword evidence="2" id="KW-1185">Reference proteome</keyword>
<reference evidence="1 2" key="1">
    <citation type="submission" date="2015-08" db="EMBL/GenBank/DDBJ databases">
        <title>Genome sequencing of Penicillium nordicum.</title>
        <authorList>
            <person name="Nguyen H.D."/>
            <person name="Seifert K.A."/>
        </authorList>
    </citation>
    <scope>NUCLEOTIDE SEQUENCE [LARGE SCALE GENOMIC DNA]</scope>
    <source>
        <strain evidence="1 2">DAOMC 185683</strain>
    </source>
</reference>
<name>A0A0M9WDP4_9EURO</name>
<evidence type="ECO:0000313" key="1">
    <source>
        <dbReference type="EMBL" id="KOS40939.1"/>
    </source>
</evidence>